<dbReference type="PROSITE" id="PS00107">
    <property type="entry name" value="PROTEIN_KINASE_ATP"/>
    <property type="match status" value="1"/>
</dbReference>
<dbReference type="SMART" id="SM00220">
    <property type="entry name" value="S_TKc"/>
    <property type="match status" value="1"/>
</dbReference>
<dbReference type="InterPro" id="IPR000719">
    <property type="entry name" value="Prot_kinase_dom"/>
</dbReference>
<dbReference type="EMBL" id="JAPDRL010000027">
    <property type="protein sequence ID" value="KAJ9665642.1"/>
    <property type="molecule type" value="Genomic_DNA"/>
</dbReference>
<evidence type="ECO:0000256" key="2">
    <source>
        <dbReference type="ARBA" id="ARBA00022840"/>
    </source>
</evidence>
<feature type="region of interest" description="Disordered" evidence="5">
    <location>
        <begin position="493"/>
        <end position="613"/>
    </location>
</feature>
<feature type="region of interest" description="Disordered" evidence="5">
    <location>
        <begin position="134"/>
        <end position="227"/>
    </location>
</feature>
<feature type="compositionally biased region" description="Acidic residues" evidence="5">
    <location>
        <begin position="557"/>
        <end position="570"/>
    </location>
</feature>
<dbReference type="Pfam" id="PF00069">
    <property type="entry name" value="Pkinase"/>
    <property type="match status" value="1"/>
</dbReference>
<dbReference type="Gene3D" id="1.10.510.10">
    <property type="entry name" value="Transferase(Phosphotransferase) domain 1"/>
    <property type="match status" value="1"/>
</dbReference>
<feature type="compositionally biased region" description="Basic and acidic residues" evidence="5">
    <location>
        <begin position="579"/>
        <end position="592"/>
    </location>
</feature>
<feature type="compositionally biased region" description="Polar residues" evidence="5">
    <location>
        <begin position="325"/>
        <end position="338"/>
    </location>
</feature>
<accession>A0ABQ9NTB5</accession>
<feature type="compositionally biased region" description="Basic and acidic residues" evidence="5">
    <location>
        <begin position="199"/>
        <end position="215"/>
    </location>
</feature>
<evidence type="ECO:0000259" key="7">
    <source>
        <dbReference type="PROSITE" id="PS50157"/>
    </source>
</evidence>
<proteinExistence type="predicted"/>
<comment type="caution">
    <text evidence="8">The sequence shown here is derived from an EMBL/GenBank/DDBJ whole genome shotgun (WGS) entry which is preliminary data.</text>
</comment>
<feature type="domain" description="Protein kinase" evidence="6">
    <location>
        <begin position="707"/>
        <end position="979"/>
    </location>
</feature>
<evidence type="ECO:0000256" key="5">
    <source>
        <dbReference type="SAM" id="MobiDB-lite"/>
    </source>
</evidence>
<evidence type="ECO:0008006" key="10">
    <source>
        <dbReference type="Google" id="ProtNLM"/>
    </source>
</evidence>
<feature type="region of interest" description="Disordered" evidence="5">
    <location>
        <begin position="294"/>
        <end position="361"/>
    </location>
</feature>
<keyword evidence="2 4" id="KW-0067">ATP-binding</keyword>
<feature type="region of interest" description="Disordered" evidence="5">
    <location>
        <begin position="1425"/>
        <end position="1450"/>
    </location>
</feature>
<gene>
    <name evidence="8" type="ORF">H2201_004334</name>
</gene>
<evidence type="ECO:0000256" key="4">
    <source>
        <dbReference type="PROSITE-ProRule" id="PRU10141"/>
    </source>
</evidence>
<dbReference type="InterPro" id="IPR013087">
    <property type="entry name" value="Znf_C2H2_type"/>
</dbReference>
<organism evidence="8 9">
    <name type="scientific">Coniosporium apollinis</name>
    <dbReference type="NCBI Taxonomy" id="61459"/>
    <lineage>
        <taxon>Eukaryota</taxon>
        <taxon>Fungi</taxon>
        <taxon>Dikarya</taxon>
        <taxon>Ascomycota</taxon>
        <taxon>Pezizomycotina</taxon>
        <taxon>Dothideomycetes</taxon>
        <taxon>Dothideomycetes incertae sedis</taxon>
        <taxon>Coniosporium</taxon>
    </lineage>
</organism>
<keyword evidence="1 4" id="KW-0547">Nucleotide-binding</keyword>
<keyword evidence="3" id="KW-0863">Zinc-finger</keyword>
<dbReference type="PROSITE" id="PS00108">
    <property type="entry name" value="PROTEIN_KINASE_ST"/>
    <property type="match status" value="1"/>
</dbReference>
<dbReference type="InterPro" id="IPR008271">
    <property type="entry name" value="Ser/Thr_kinase_AS"/>
</dbReference>
<dbReference type="SUPFAM" id="SSF56112">
    <property type="entry name" value="Protein kinase-like (PK-like)"/>
    <property type="match status" value="1"/>
</dbReference>
<sequence length="1750" mass="195360">MASQDPLGHSNAYRDHQTVNDSQHAHSHTSTHLDLNGYQAEIVEGCPPFGEQSVWGADGSQVILANGIIVPLQSLHLYLYPEIGTLLNSFDQIIGPQTTSGLPAVGRLSYDGTTGPDFTTTRFSLMSSSDLDGLASGNDPYSQQFQSGTGTGAPFSSQTTALDAAFPASDTLTGGGPALTRNGTDDSMAQERTPSVCAHELDHPMHGEKRGHSGSEYDNSEGQYPKRPRAVGSAVEVGLDGNAAEFCTSWFRKYGIFPSGEDLNALSRLTRTPVEAIQNWFGQKVFQGLESDDSAYQSRQPVDVSRTKSQSSSGSMEIRSGAPGASSNSQGSMPNIASTGKRRRVKSSKGPPVRAVGTAGQKCCKPTSDLDRLKRDELRIYQCISKCGQTFDRKDSWKKHEDLRYPQRGWLCCLCRSEEQGYATPSYRKDHFKQHFDCVHPELSMVQHENASLFTPPTAHQFPKHCGFCKDRFTTAKERKHHIADHFEKGKCMLDWRDPDTDDSGEVDSGDDPGDDPGDGHGNAPQDDPGDNSDDNSGGDPPNLPPDESRDNSGDTGPEDDNSDDQDLQGDYEAGVSPYDEHNIGRVNRTDEGGDTVTDSPQSGHGKTDVQYGEGSCQVLGQNFIRGLWQTLWSPESWEPAPCGQEAGYHHVVEAKEKALLLQSYTLAMAGALPKHGIVEKTQKTSDSLVPNRVPNWSWAGAEGASLTSLRLLGAGGFATVEELLWNDVGMKLARKTVQDCQEGHDRYREASTLQCLRHPHIIRHIASDAQGKTTSLLLMPVGDTNLADYLLEEPVDAVAQAERVNNLRRWFRCLSSALYHLHAKGFGHTDIKPANILVVRGGTPSIILADFGSAQVLHGRGMNNDPSAITPEYCAPEAFYSREAVGEAYDIWSLGCVFTEMATLIHGHNLNDMRVFMKGQPYHRNPKLAHVWLDRLAAKENRDTRMLQTIKHMLDLDPTKRPGSSALTKVFTPMHCCVRWPSSRRRALEPWSAASVSSYAPNYVRILKFSSLKVDVPLVERWLDECVTTHRSCAEMKSDPISRTRSLPTRLLDCLTQDDGSVQLISTADKTLNDSRYTALSYVWGGGQPQPCGRSRDAISIARLSPAVRRAIRVTRKLGIHYLWVDSLCIIQDDLDDWIRELDRLADVYANAEVTIAEVPSEREHFSKISSPRSPLSKRGWVLQEQLLSRRVLHFTPSHLYWECCELHASETFPDGLPPLSWEAVHAPTPRYELRPLREVLDPGPRYSLPKFEYRALNSHTKEIRLLRLTAPYSFESSPQPKDQSLSFRIVHFPSGECPPYFALSYLWGDASREKSVIANDSQLAVANSLYSLLERLQRMPLMEWLWIDAVCIDQDDCAEKNEQVSRMPEIYRQADRVVVWLGPEADGAEDVIGTTEKSPAWIDITTDRSNGIQNGFDQGERSFEKKRPWSRKTAHASLGPGYHHQRRTRSDSLRTISALESSDPQVQVYALLGLVKYARGLELCPDYTEGCDPFYTDLARKLTQKHDVLISSVATWIDSFPGLPSWISNYKDHPYYPLVDHPSFCVTRVSKLVIRYGETRSGYSVLILSAIRAGEIASVKHCHGFYRHDNLKSLAAELFKETSRRATDVREVRLPKCCLDEVIRTVPVAFQDFTGHEAVSYDQAFNACDKTCECLRRLLSSADYVSDAETARWWESSFTSWNFHDECCTREPSYAPTLIWEWMSRRHSQAIRRKGTITYTFIQEPCIHGIEHDEFMDEGEDVVTVLLV</sequence>
<evidence type="ECO:0000259" key="6">
    <source>
        <dbReference type="PROSITE" id="PS50011"/>
    </source>
</evidence>
<feature type="compositionally biased region" description="Polar residues" evidence="5">
    <location>
        <begin position="139"/>
        <end position="161"/>
    </location>
</feature>
<feature type="binding site" evidence="4">
    <location>
        <position position="736"/>
    </location>
    <ligand>
        <name>ATP</name>
        <dbReference type="ChEBI" id="CHEBI:30616"/>
    </ligand>
</feature>
<evidence type="ECO:0000256" key="3">
    <source>
        <dbReference type="PROSITE-ProRule" id="PRU00042"/>
    </source>
</evidence>
<keyword evidence="3" id="KW-0862">Zinc</keyword>
<dbReference type="InterPro" id="IPR017441">
    <property type="entry name" value="Protein_kinase_ATP_BS"/>
</dbReference>
<evidence type="ECO:0000256" key="1">
    <source>
        <dbReference type="ARBA" id="ARBA00022741"/>
    </source>
</evidence>
<feature type="compositionally biased region" description="Acidic residues" evidence="5">
    <location>
        <begin position="500"/>
        <end position="517"/>
    </location>
</feature>
<keyword evidence="9" id="KW-1185">Reference proteome</keyword>
<evidence type="ECO:0000313" key="8">
    <source>
        <dbReference type="EMBL" id="KAJ9665642.1"/>
    </source>
</evidence>
<keyword evidence="3" id="KW-0479">Metal-binding</keyword>
<evidence type="ECO:0000313" key="9">
    <source>
        <dbReference type="Proteomes" id="UP001172684"/>
    </source>
</evidence>
<name>A0ABQ9NTB5_9PEZI</name>
<feature type="region of interest" description="Disordered" evidence="5">
    <location>
        <begin position="1"/>
        <end position="31"/>
    </location>
</feature>
<dbReference type="PROSITE" id="PS50157">
    <property type="entry name" value="ZINC_FINGER_C2H2_2"/>
    <property type="match status" value="1"/>
</dbReference>
<dbReference type="InterPro" id="IPR010730">
    <property type="entry name" value="HET"/>
</dbReference>
<dbReference type="InterPro" id="IPR011009">
    <property type="entry name" value="Kinase-like_dom_sf"/>
</dbReference>
<protein>
    <recommendedName>
        <fullName evidence="10">Serine/threonine protein kinase</fullName>
    </recommendedName>
</protein>
<dbReference type="PROSITE" id="PS50011">
    <property type="entry name" value="PROTEIN_KINASE_DOM"/>
    <property type="match status" value="1"/>
</dbReference>
<feature type="domain" description="C2H2-type" evidence="7">
    <location>
        <begin position="381"/>
        <end position="409"/>
    </location>
</feature>
<reference evidence="8" key="1">
    <citation type="submission" date="2022-10" db="EMBL/GenBank/DDBJ databases">
        <title>Culturing micro-colonial fungi from biological soil crusts in the Mojave desert and describing Neophaeococcomyces mojavensis, and introducing the new genera and species Taxawa tesnikishii.</title>
        <authorList>
            <person name="Kurbessoian T."/>
            <person name="Stajich J.E."/>
        </authorList>
    </citation>
    <scope>NUCLEOTIDE SEQUENCE</scope>
    <source>
        <strain evidence="8">TK_1</strain>
    </source>
</reference>
<dbReference type="PANTHER" id="PTHR33112:SF16">
    <property type="entry name" value="HETEROKARYON INCOMPATIBILITY DOMAIN-CONTAINING PROTEIN"/>
    <property type="match status" value="1"/>
</dbReference>
<dbReference type="Proteomes" id="UP001172684">
    <property type="component" value="Unassembled WGS sequence"/>
</dbReference>
<feature type="compositionally biased region" description="Polar residues" evidence="5">
    <location>
        <begin position="181"/>
        <end position="193"/>
    </location>
</feature>
<dbReference type="Pfam" id="PF06985">
    <property type="entry name" value="HET"/>
    <property type="match status" value="2"/>
</dbReference>
<dbReference type="PANTHER" id="PTHR33112">
    <property type="entry name" value="DOMAIN PROTEIN, PUTATIVE-RELATED"/>
    <property type="match status" value="1"/>
</dbReference>